<evidence type="ECO:0000256" key="12">
    <source>
        <dbReference type="ARBA" id="ARBA00023288"/>
    </source>
</evidence>
<keyword evidence="15" id="KW-1185">Reference proteome</keyword>
<evidence type="ECO:0000256" key="1">
    <source>
        <dbReference type="ARBA" id="ARBA00002591"/>
    </source>
</evidence>
<evidence type="ECO:0000256" key="2">
    <source>
        <dbReference type="ARBA" id="ARBA00004117"/>
    </source>
</evidence>
<organism evidence="14 15">
    <name type="scientific">Shewanella glacialipiscicola</name>
    <dbReference type="NCBI Taxonomy" id="614069"/>
    <lineage>
        <taxon>Bacteria</taxon>
        <taxon>Pseudomonadati</taxon>
        <taxon>Pseudomonadota</taxon>
        <taxon>Gammaproteobacteria</taxon>
        <taxon>Alteromonadales</taxon>
        <taxon>Shewanellaceae</taxon>
        <taxon>Shewanella</taxon>
    </lineage>
</organism>
<proteinExistence type="inferred from homology"/>
<dbReference type="Proteomes" id="UP001157046">
    <property type="component" value="Unassembled WGS sequence"/>
</dbReference>
<comment type="similarity">
    <text evidence="5">Belongs to the FlgH family.</text>
</comment>
<gene>
    <name evidence="14" type="ORF">GCM10025855_08710</name>
</gene>
<dbReference type="Pfam" id="PF02107">
    <property type="entry name" value="FlgH"/>
    <property type="match status" value="1"/>
</dbReference>
<evidence type="ECO:0000256" key="13">
    <source>
        <dbReference type="SAM" id="SignalP"/>
    </source>
</evidence>
<keyword evidence="10" id="KW-0975">Bacterial flagellum</keyword>
<keyword evidence="7 13" id="KW-0732">Signal</keyword>
<name>A0ABQ6IZP0_9GAMM</name>
<evidence type="ECO:0000256" key="9">
    <source>
        <dbReference type="ARBA" id="ARBA00023139"/>
    </source>
</evidence>
<evidence type="ECO:0000313" key="15">
    <source>
        <dbReference type="Proteomes" id="UP001157046"/>
    </source>
</evidence>
<dbReference type="PROSITE" id="PS51257">
    <property type="entry name" value="PROKAR_LIPOPROTEIN"/>
    <property type="match status" value="1"/>
</dbReference>
<keyword evidence="9" id="KW-0564">Palmitate</keyword>
<reference evidence="15" key="1">
    <citation type="journal article" date="2019" name="Int. J. Syst. Evol. Microbiol.">
        <title>The Global Catalogue of Microorganisms (GCM) 10K type strain sequencing project: providing services to taxonomists for standard genome sequencing and annotation.</title>
        <authorList>
            <consortium name="The Broad Institute Genomics Platform"/>
            <consortium name="The Broad Institute Genome Sequencing Center for Infectious Disease"/>
            <person name="Wu L."/>
            <person name="Ma J."/>
        </authorList>
    </citation>
    <scope>NUCLEOTIDE SEQUENCE [LARGE SCALE GENOMIC DNA]</scope>
    <source>
        <strain evidence="15">NBRC 102030</strain>
    </source>
</reference>
<comment type="function">
    <text evidence="1">Assembles around the rod to form the L-ring and probably protects the motor/basal body from shearing forces during rotation.</text>
</comment>
<evidence type="ECO:0008006" key="16">
    <source>
        <dbReference type="Google" id="ProtNLM"/>
    </source>
</evidence>
<evidence type="ECO:0000256" key="8">
    <source>
        <dbReference type="ARBA" id="ARBA00023136"/>
    </source>
</evidence>
<accession>A0ABQ6IZP0</accession>
<dbReference type="PANTHER" id="PTHR34933:SF1">
    <property type="entry name" value="FLAGELLAR L-RING PROTEIN"/>
    <property type="match status" value="1"/>
</dbReference>
<protein>
    <recommendedName>
        <fullName evidence="16">Flagellar biosynthesis protein FlgH</fullName>
    </recommendedName>
</protein>
<comment type="subcellular location">
    <subcellularLocation>
        <location evidence="2">Bacterial flagellum basal body</location>
    </subcellularLocation>
    <subcellularLocation>
        <location evidence="3">Cell outer membrane</location>
    </subcellularLocation>
    <subcellularLocation>
        <location evidence="4">Membrane</location>
        <topology evidence="4">Lipid-anchor</topology>
    </subcellularLocation>
</comment>
<evidence type="ECO:0000256" key="10">
    <source>
        <dbReference type="ARBA" id="ARBA00023143"/>
    </source>
</evidence>
<evidence type="ECO:0000256" key="3">
    <source>
        <dbReference type="ARBA" id="ARBA00004442"/>
    </source>
</evidence>
<evidence type="ECO:0000256" key="4">
    <source>
        <dbReference type="ARBA" id="ARBA00004635"/>
    </source>
</evidence>
<keyword evidence="12" id="KW-0449">Lipoprotein</keyword>
<feature type="signal peptide" evidence="13">
    <location>
        <begin position="1"/>
        <end position="21"/>
    </location>
</feature>
<evidence type="ECO:0000313" key="14">
    <source>
        <dbReference type="EMBL" id="GMA81338.1"/>
    </source>
</evidence>
<dbReference type="InterPro" id="IPR000527">
    <property type="entry name" value="Flag_Lring"/>
</dbReference>
<dbReference type="PANTHER" id="PTHR34933">
    <property type="entry name" value="FLAGELLAR L-RING PROTEIN"/>
    <property type="match status" value="1"/>
</dbReference>
<feature type="chain" id="PRO_5045277487" description="Flagellar biosynthesis protein FlgH" evidence="13">
    <location>
        <begin position="22"/>
        <end position="93"/>
    </location>
</feature>
<keyword evidence="8" id="KW-0472">Membrane</keyword>
<comment type="subunit">
    <text evidence="6">The basal body constitutes a major portion of the flagellar organelle and consists of four rings (L,P,S, and M) mounted on a central rod.</text>
</comment>
<keyword evidence="11" id="KW-0998">Cell outer membrane</keyword>
<sequence length="93" mass="10031">MARYLVLAVALLLAACSSTQKKPLADDPFYAPVYPEAPPTKVAATGSIYQESQSSSLYSDIRAHKVGDIITIVLKESTQAKKVPVIRLKKAPT</sequence>
<comment type="caution">
    <text evidence="14">The sequence shown here is derived from an EMBL/GenBank/DDBJ whole genome shotgun (WGS) entry which is preliminary data.</text>
</comment>
<evidence type="ECO:0000256" key="5">
    <source>
        <dbReference type="ARBA" id="ARBA00006929"/>
    </source>
</evidence>
<evidence type="ECO:0000256" key="11">
    <source>
        <dbReference type="ARBA" id="ARBA00023237"/>
    </source>
</evidence>
<evidence type="ECO:0000256" key="6">
    <source>
        <dbReference type="ARBA" id="ARBA00011439"/>
    </source>
</evidence>
<evidence type="ECO:0000256" key="7">
    <source>
        <dbReference type="ARBA" id="ARBA00022729"/>
    </source>
</evidence>
<dbReference type="EMBL" id="BSUY01000001">
    <property type="protein sequence ID" value="GMA81338.1"/>
    <property type="molecule type" value="Genomic_DNA"/>
</dbReference>